<sequence length="640" mass="69817">MTSFADVAAGKEKRSSVPVDRDVLDAFDPLAESQEEQAARDAWASSEGHPPPPAQPDPESSAGSSNTQSPAAPPNPQPAPFPALTAFARSLALPIARRPARSERPMSMDHATLIRTPVMGDSFAEQQEGLGDQMQRRGSPKEAKEEFRIRKKGKSCSVDVWPTSTGSSSASPVGEGAVFDEKEAPAEQGRSAPSPAPPPPFDFQKFLDQMKSKGSEPVARYLRSFLSNFSKRTFTVTDQVKLINDFLGFISQKMRAAEPWRNATEAEFDNAMEGMEKLVMNRLYDYIFTPAISRLIPPRAITTDDLERDRVLAQRIALFEWIEPRHLDVPVEDEHAVGGFMMFAEQELVKVNHYKAPRDKLICILNCCKVIFGPPLNSLKQHLAKDESADTFLPILIFVVLKANPEHLLSNVEFINRFRNPMKLQSEAGYYLSSLMGAVSFIETMDHTSLSQITQEEFEKNVERAIQSLPSSRPQTPSHTSTSTSATTSVSPSPSPTPQPPGHAPSSSTSSNIHRPPAQPIPVPPPQPISSMTSPHAGEEPAQPLSLSDFDARRLLQRTGDTISKPLNAIGRIFSEALDGAEERFIAAHRTRMEAEEIGAEARTARVHRDKGDKSAGGSASNLTMTPLALAGIGGEGDGV</sequence>
<reference evidence="3 4" key="1">
    <citation type="submission" date="2019-02" db="EMBL/GenBank/DDBJ databases">
        <title>Genome sequencing of the rare red list fungi Hericium alpestre (H. flagellum).</title>
        <authorList>
            <person name="Buettner E."/>
            <person name="Kellner H."/>
        </authorList>
    </citation>
    <scope>NUCLEOTIDE SEQUENCE [LARGE SCALE GENOMIC DNA]</scope>
    <source>
        <strain evidence="3 4">DSM 108284</strain>
    </source>
</reference>
<dbReference type="EMBL" id="SFCI01000631">
    <property type="protein sequence ID" value="TFY78698.1"/>
    <property type="molecule type" value="Genomic_DNA"/>
</dbReference>
<dbReference type="SUPFAM" id="SSF109993">
    <property type="entry name" value="VPS9 domain"/>
    <property type="match status" value="1"/>
</dbReference>
<dbReference type="GO" id="GO:0005829">
    <property type="term" value="C:cytosol"/>
    <property type="evidence" value="ECO:0007669"/>
    <property type="project" value="TreeGrafter"/>
</dbReference>
<keyword evidence="4" id="KW-1185">Reference proteome</keyword>
<gene>
    <name evidence="3" type="ORF">EWM64_g5310</name>
</gene>
<dbReference type="SMART" id="SM00167">
    <property type="entry name" value="VPS9"/>
    <property type="match status" value="1"/>
</dbReference>
<dbReference type="PANTHER" id="PTHR23101">
    <property type="entry name" value="RAB GDP/GTP EXCHANGE FACTOR"/>
    <property type="match status" value="1"/>
</dbReference>
<dbReference type="Pfam" id="PF18151">
    <property type="entry name" value="DUF5601"/>
    <property type="match status" value="1"/>
</dbReference>
<feature type="compositionally biased region" description="Pro residues" evidence="1">
    <location>
        <begin position="71"/>
        <end position="81"/>
    </location>
</feature>
<feature type="compositionally biased region" description="Basic and acidic residues" evidence="1">
    <location>
        <begin position="139"/>
        <end position="148"/>
    </location>
</feature>
<accession>A0A4Y9ZZ54</accession>
<evidence type="ECO:0000259" key="2">
    <source>
        <dbReference type="PROSITE" id="PS51205"/>
    </source>
</evidence>
<feature type="compositionally biased region" description="Basic and acidic residues" evidence="1">
    <location>
        <begin position="9"/>
        <end position="24"/>
    </location>
</feature>
<dbReference type="PANTHER" id="PTHR23101:SF25">
    <property type="entry name" value="GTPASE-ACTIVATING PROTEIN AND VPS9 DOMAIN-CONTAINING PROTEIN 1"/>
    <property type="match status" value="1"/>
</dbReference>
<dbReference type="PROSITE" id="PS51205">
    <property type="entry name" value="VPS9"/>
    <property type="match status" value="1"/>
</dbReference>
<feature type="region of interest" description="Disordered" evidence="1">
    <location>
        <begin position="182"/>
        <end position="201"/>
    </location>
</feature>
<feature type="domain" description="VPS9" evidence="2">
    <location>
        <begin position="306"/>
        <end position="451"/>
    </location>
</feature>
<dbReference type="GO" id="GO:0030139">
    <property type="term" value="C:endocytic vesicle"/>
    <property type="evidence" value="ECO:0007669"/>
    <property type="project" value="TreeGrafter"/>
</dbReference>
<dbReference type="Gene3D" id="1.10.246.120">
    <property type="match status" value="1"/>
</dbReference>
<feature type="region of interest" description="Disordered" evidence="1">
    <location>
        <begin position="1"/>
        <end position="85"/>
    </location>
</feature>
<comment type="caution">
    <text evidence="3">The sequence shown here is derived from an EMBL/GenBank/DDBJ whole genome shotgun (WGS) entry which is preliminary data.</text>
</comment>
<dbReference type="InterPro" id="IPR045046">
    <property type="entry name" value="Vps9-like"/>
</dbReference>
<dbReference type="InterPro" id="IPR037191">
    <property type="entry name" value="VPS9_dom_sf"/>
</dbReference>
<dbReference type="Proteomes" id="UP000298061">
    <property type="component" value="Unassembled WGS sequence"/>
</dbReference>
<dbReference type="STRING" id="135208.A0A4Y9ZZ54"/>
<organism evidence="3 4">
    <name type="scientific">Hericium alpestre</name>
    <dbReference type="NCBI Taxonomy" id="135208"/>
    <lineage>
        <taxon>Eukaryota</taxon>
        <taxon>Fungi</taxon>
        <taxon>Dikarya</taxon>
        <taxon>Basidiomycota</taxon>
        <taxon>Agaricomycotina</taxon>
        <taxon>Agaricomycetes</taxon>
        <taxon>Russulales</taxon>
        <taxon>Hericiaceae</taxon>
        <taxon>Hericium</taxon>
    </lineage>
</organism>
<dbReference type="Pfam" id="PF02204">
    <property type="entry name" value="VPS9"/>
    <property type="match status" value="1"/>
</dbReference>
<feature type="region of interest" description="Disordered" evidence="1">
    <location>
        <begin position="468"/>
        <end position="547"/>
    </location>
</feature>
<dbReference type="AlphaFoldDB" id="A0A4Y9ZZ54"/>
<feature type="compositionally biased region" description="Low complexity" evidence="1">
    <location>
        <begin position="470"/>
        <end position="492"/>
    </location>
</feature>
<protein>
    <recommendedName>
        <fullName evidence="2">VPS9 domain-containing protein</fullName>
    </recommendedName>
</protein>
<dbReference type="GO" id="GO:0005085">
    <property type="term" value="F:guanyl-nucleotide exchange factor activity"/>
    <property type="evidence" value="ECO:0007669"/>
    <property type="project" value="InterPro"/>
</dbReference>
<name>A0A4Y9ZZ54_9AGAM</name>
<evidence type="ECO:0000313" key="4">
    <source>
        <dbReference type="Proteomes" id="UP000298061"/>
    </source>
</evidence>
<dbReference type="InterPro" id="IPR041545">
    <property type="entry name" value="DUF5601"/>
</dbReference>
<dbReference type="GO" id="GO:0016192">
    <property type="term" value="P:vesicle-mediated transport"/>
    <property type="evidence" value="ECO:0007669"/>
    <property type="project" value="InterPro"/>
</dbReference>
<dbReference type="OrthoDB" id="300289at2759"/>
<evidence type="ECO:0000313" key="3">
    <source>
        <dbReference type="EMBL" id="TFY78698.1"/>
    </source>
</evidence>
<evidence type="ECO:0000256" key="1">
    <source>
        <dbReference type="SAM" id="MobiDB-lite"/>
    </source>
</evidence>
<dbReference type="InterPro" id="IPR003123">
    <property type="entry name" value="VPS9"/>
</dbReference>
<feature type="compositionally biased region" description="Pro residues" evidence="1">
    <location>
        <begin position="517"/>
        <end position="528"/>
    </location>
</feature>
<feature type="region of interest" description="Disordered" evidence="1">
    <location>
        <begin position="120"/>
        <end position="149"/>
    </location>
</feature>
<feature type="compositionally biased region" description="Pro residues" evidence="1">
    <location>
        <begin position="493"/>
        <end position="503"/>
    </location>
</feature>
<dbReference type="GO" id="GO:0031267">
    <property type="term" value="F:small GTPase binding"/>
    <property type="evidence" value="ECO:0007669"/>
    <property type="project" value="TreeGrafter"/>
</dbReference>
<dbReference type="Gene3D" id="1.20.1050.80">
    <property type="entry name" value="VPS9 domain"/>
    <property type="match status" value="1"/>
</dbReference>
<proteinExistence type="predicted"/>